<dbReference type="EMBL" id="CYZO01000016">
    <property type="protein sequence ID" value="CUO03921.1"/>
    <property type="molecule type" value="Genomic_DNA"/>
</dbReference>
<proteinExistence type="predicted"/>
<organism evidence="2 3">
    <name type="scientific">[Ruminococcus] torques</name>
    <dbReference type="NCBI Taxonomy" id="33039"/>
    <lineage>
        <taxon>Bacteria</taxon>
        <taxon>Bacillati</taxon>
        <taxon>Bacillota</taxon>
        <taxon>Clostridia</taxon>
        <taxon>Lachnospirales</taxon>
        <taxon>Lachnospiraceae</taxon>
        <taxon>Mediterraneibacter</taxon>
    </lineage>
</organism>
<name>A0A174BS40_9FIRM</name>
<gene>
    <name evidence="2" type="ORF">ERS852456_01449</name>
</gene>
<dbReference type="AlphaFoldDB" id="A0A174BS40"/>
<feature type="region of interest" description="Disordered" evidence="1">
    <location>
        <begin position="78"/>
        <end position="98"/>
    </location>
</feature>
<protein>
    <recommendedName>
        <fullName evidence="4">Virulence protein</fullName>
    </recommendedName>
</protein>
<evidence type="ECO:0008006" key="4">
    <source>
        <dbReference type="Google" id="ProtNLM"/>
    </source>
</evidence>
<dbReference type="Proteomes" id="UP000095787">
    <property type="component" value="Unassembled WGS sequence"/>
</dbReference>
<dbReference type="RefSeq" id="WP_055158984.1">
    <property type="nucleotide sequence ID" value="NZ_CYZO01000016.1"/>
</dbReference>
<evidence type="ECO:0000313" key="3">
    <source>
        <dbReference type="Proteomes" id="UP000095787"/>
    </source>
</evidence>
<sequence>MEIRYNVTGAKRKELVKVISDATGARAEYKFMPTCNYEIDYFTVTKDGTLLFDDCADSEEVEQVLEAITAAGFECEAQDGEEQLSEEESEAADTAPQSETVGLTVEIPLDKAAVGNLTKLLDAKGSLIKKALGVSELPIEIQEDRVAFPWFREMPDADAVKAYTHFISALCEMSKNAKRVTVTEKAVDNEKYAFRCFLLRLGFIGSEYKVERKILLKNLSGSSAFKNGGADHAVSE</sequence>
<accession>A0A174BS40</accession>
<feature type="compositionally biased region" description="Acidic residues" evidence="1">
    <location>
        <begin position="78"/>
        <end position="91"/>
    </location>
</feature>
<evidence type="ECO:0000256" key="1">
    <source>
        <dbReference type="SAM" id="MobiDB-lite"/>
    </source>
</evidence>
<evidence type="ECO:0000313" key="2">
    <source>
        <dbReference type="EMBL" id="CUO03921.1"/>
    </source>
</evidence>
<reference evidence="2 3" key="1">
    <citation type="submission" date="2015-09" db="EMBL/GenBank/DDBJ databases">
        <authorList>
            <consortium name="Pathogen Informatics"/>
        </authorList>
    </citation>
    <scope>NUCLEOTIDE SEQUENCE [LARGE SCALE GENOMIC DNA]</scope>
    <source>
        <strain evidence="2 3">2789STDY5834841</strain>
    </source>
</reference>